<organism evidence="2 3">
    <name type="scientific">Allomeiothermus silvanus (strain ATCC 700542 / DSM 9946 / NBRC 106475 / NCIMB 13440 / VI-R2)</name>
    <name type="common">Thermus silvanus</name>
    <dbReference type="NCBI Taxonomy" id="526227"/>
    <lineage>
        <taxon>Bacteria</taxon>
        <taxon>Thermotogati</taxon>
        <taxon>Deinococcota</taxon>
        <taxon>Deinococci</taxon>
        <taxon>Thermales</taxon>
        <taxon>Thermaceae</taxon>
        <taxon>Allomeiothermus</taxon>
    </lineage>
</organism>
<accession>D7BAE7</accession>
<dbReference type="Pfam" id="PF13546">
    <property type="entry name" value="DDE_5"/>
    <property type="match status" value="1"/>
</dbReference>
<evidence type="ECO:0000313" key="3">
    <source>
        <dbReference type="Proteomes" id="UP000001916"/>
    </source>
</evidence>
<dbReference type="InterPro" id="IPR012337">
    <property type="entry name" value="RNaseH-like_sf"/>
</dbReference>
<reference evidence="2 3" key="1">
    <citation type="journal article" date="2010" name="Stand. Genomic Sci.">
        <title>Complete genome sequence of Meiothermus silvanus type strain (VI-R2).</title>
        <authorList>
            <person name="Sikorski J."/>
            <person name="Tindall B.J."/>
            <person name="Lowry S."/>
            <person name="Lucas S."/>
            <person name="Nolan M."/>
            <person name="Copeland A."/>
            <person name="Glavina Del Rio T."/>
            <person name="Tice H."/>
            <person name="Cheng J.F."/>
            <person name="Han C."/>
            <person name="Pitluck S."/>
            <person name="Liolios K."/>
            <person name="Ivanova N."/>
            <person name="Mavromatis K."/>
            <person name="Mikhailova N."/>
            <person name="Pati A."/>
            <person name="Goodwin L."/>
            <person name="Chen A."/>
            <person name="Palaniappan K."/>
            <person name="Land M."/>
            <person name="Hauser L."/>
            <person name="Chang Y.J."/>
            <person name="Jeffries C.D."/>
            <person name="Rohde M."/>
            <person name="Goker M."/>
            <person name="Woyke T."/>
            <person name="Bristow J."/>
            <person name="Eisen J.A."/>
            <person name="Markowitz V."/>
            <person name="Hugenholtz P."/>
            <person name="Kyrpides N.C."/>
            <person name="Klenk H.P."/>
            <person name="Lapidus A."/>
        </authorList>
    </citation>
    <scope>NUCLEOTIDE SEQUENCE [LARGE SCALE GENOMIC DNA]</scope>
    <source>
        <strain evidence="3">ATCC 700542 / DSM 9946 / VI-R2</strain>
    </source>
</reference>
<keyword evidence="3" id="KW-1185">Reference proteome</keyword>
<dbReference type="OrthoDB" id="33337at2"/>
<dbReference type="EMBL" id="CP002042">
    <property type="protein sequence ID" value="ADH64282.1"/>
    <property type="molecule type" value="Genomic_DNA"/>
</dbReference>
<evidence type="ECO:0000259" key="1">
    <source>
        <dbReference type="Pfam" id="PF13546"/>
    </source>
</evidence>
<dbReference type="RefSeq" id="WP_013158824.1">
    <property type="nucleotide sequence ID" value="NC_014212.1"/>
</dbReference>
<dbReference type="HOGENOM" id="CLU_1353317_0_0_0"/>
<feature type="domain" description="Transposase IS701-like DDE" evidence="1">
    <location>
        <begin position="61"/>
        <end position="165"/>
    </location>
</feature>
<protein>
    <recommendedName>
        <fullName evidence="1">Transposase IS701-like DDE domain-containing protein</fullName>
    </recommendedName>
</protein>
<gene>
    <name evidence="2" type="ordered locus">Mesil_2427</name>
</gene>
<proteinExistence type="predicted"/>
<dbReference type="eggNOG" id="COG3385">
    <property type="taxonomic scope" value="Bacteria"/>
</dbReference>
<sequence length="202" mass="22780">MNLPRPMVKAVEAMMKAADTRSCWGIAEGCKYAHDSIYRALEVELERYFTCCLALLKRLGGLGKGYLILDDVVIACWQRGLLDLPKVMDTSTGQYVWGFCVVVLLWTNGWIRLPLAFRGCWSDEGEGRNKHTLAMELLLWAVEQGFKPEYVLFDAGYASKELLRKIHGLGWSPDYARTDCWTVASANTMDRLSGSKRADSKV</sequence>
<dbReference type="SUPFAM" id="SSF53098">
    <property type="entry name" value="Ribonuclease H-like"/>
    <property type="match status" value="1"/>
</dbReference>
<name>D7BAE7_ALLS1</name>
<dbReference type="STRING" id="526227.Mesil_2427"/>
<dbReference type="Proteomes" id="UP000001916">
    <property type="component" value="Chromosome"/>
</dbReference>
<dbReference type="AlphaFoldDB" id="D7BAE7"/>
<evidence type="ECO:0000313" key="2">
    <source>
        <dbReference type="EMBL" id="ADH64282.1"/>
    </source>
</evidence>
<dbReference type="InterPro" id="IPR038721">
    <property type="entry name" value="IS701-like_DDE_dom"/>
</dbReference>
<dbReference type="KEGG" id="msv:Mesil_2427"/>